<dbReference type="Pfam" id="PF13481">
    <property type="entry name" value="AAA_25"/>
    <property type="match status" value="1"/>
</dbReference>
<dbReference type="InterPro" id="IPR003593">
    <property type="entry name" value="AAA+_ATPase"/>
</dbReference>
<dbReference type="SMART" id="SM00382">
    <property type="entry name" value="AAA"/>
    <property type="match status" value="1"/>
</dbReference>
<evidence type="ECO:0000313" key="3">
    <source>
        <dbReference type="Proteomes" id="UP000075357"/>
    </source>
</evidence>
<dbReference type="AlphaFoldDB" id="A0A150HGZ1"/>
<gene>
    <name evidence="2" type="ORF">Mlaev_00648</name>
</gene>
<dbReference type="Gene3D" id="3.40.50.300">
    <property type="entry name" value="P-loop containing nucleotide triphosphate hydrolases"/>
    <property type="match status" value="1"/>
</dbReference>
<comment type="caution">
    <text evidence="2">The sequence shown here is derived from an EMBL/GenBank/DDBJ whole genome shotgun (WGS) entry which is preliminary data.</text>
</comment>
<dbReference type="Proteomes" id="UP000075357">
    <property type="component" value="Unassembled WGS sequence"/>
</dbReference>
<proteinExistence type="predicted"/>
<evidence type="ECO:0000259" key="1">
    <source>
        <dbReference type="SMART" id="SM00382"/>
    </source>
</evidence>
<dbReference type="RefSeq" id="WP_082784237.1">
    <property type="nucleotide sequence ID" value="NZ_LRAD01000019.1"/>
</dbReference>
<evidence type="ECO:0000313" key="2">
    <source>
        <dbReference type="EMBL" id="KXZ61389.1"/>
    </source>
</evidence>
<dbReference type="EMBL" id="LRAD01000019">
    <property type="protein sequence ID" value="KXZ61389.1"/>
    <property type="molecule type" value="Genomic_DNA"/>
</dbReference>
<dbReference type="PATRIC" id="fig|36807.3.peg.671"/>
<accession>A0A150HGZ1</accession>
<sequence length="393" mass="43469">MSDPVNITPLDTRRIFEQLGEVSADTNRRTRRRKASDMKPQKTWWAWDNYVPLGTVTIIAGTAGVGKSTILTRMAADWSRGAMEGDLYGKPTPVLMAAGEDDFQRQVVPKLIAANADLDLVEEFYVEMDTIDAHGVQTMFQLGDDLRDLREDIIDSGARVVILDPIISFMDGSPDRPKEVRAALDPVAKLAQELNVAIVCVMHWRKGHGSIAEKLSGAHAWRDICRSYIAVAKDRETGHTVAQQDKNNYGPDGDAWSYAMSICPVPVETGEYGADGAPVVEMQDFGVAIYMGPSTVTVDDLLAREKRANDGRSNGDPVRDLIIEFLDSVGESTVEKIREHVNNFDGENVGFNQSVSNITNKLSRLIKYGEVIRTKRGHYARKTLPMPFAPSDD</sequence>
<reference evidence="2 3" key="1">
    <citation type="submission" date="2016-01" db="EMBL/GenBank/DDBJ databases">
        <title>Draft genome sequences of Microbacterium laevaniformans LCDC 91-0039 and the type strain of Microbacterium hominis LCDC 84-209.</title>
        <authorList>
            <person name="Bernier A.-M."/>
            <person name="Bernard K."/>
        </authorList>
    </citation>
    <scope>NUCLEOTIDE SEQUENCE [LARGE SCALE GENOMIC DNA]</scope>
    <source>
        <strain evidence="2 3">LCDC 91-0039</strain>
    </source>
</reference>
<organism evidence="2 3">
    <name type="scientific">Microbacterium laevaniformans</name>
    <dbReference type="NCBI Taxonomy" id="36807"/>
    <lineage>
        <taxon>Bacteria</taxon>
        <taxon>Bacillati</taxon>
        <taxon>Actinomycetota</taxon>
        <taxon>Actinomycetes</taxon>
        <taxon>Micrococcales</taxon>
        <taxon>Microbacteriaceae</taxon>
        <taxon>Microbacterium</taxon>
    </lineage>
</organism>
<dbReference type="InterPro" id="IPR027417">
    <property type="entry name" value="P-loop_NTPase"/>
</dbReference>
<dbReference type="SUPFAM" id="SSF52540">
    <property type="entry name" value="P-loop containing nucleoside triphosphate hydrolases"/>
    <property type="match status" value="1"/>
</dbReference>
<protein>
    <recommendedName>
        <fullName evidence="1">AAA+ ATPase domain-containing protein</fullName>
    </recommendedName>
</protein>
<name>A0A150HGZ1_9MICO</name>
<dbReference type="STRING" id="36807.Mlaev_00648"/>
<feature type="domain" description="AAA+ ATPase" evidence="1">
    <location>
        <begin position="53"/>
        <end position="225"/>
    </location>
</feature>
<keyword evidence="3" id="KW-1185">Reference proteome</keyword>